<keyword evidence="3" id="KW-1185">Reference proteome</keyword>
<dbReference type="InterPro" id="IPR039552">
    <property type="entry name" value="IS66_C"/>
</dbReference>
<evidence type="ECO:0000259" key="1">
    <source>
        <dbReference type="Pfam" id="PF13817"/>
    </source>
</evidence>
<dbReference type="STRING" id="702114.A1355_08595"/>
<reference evidence="3" key="1">
    <citation type="submission" date="2016-03" db="EMBL/GenBank/DDBJ databases">
        <authorList>
            <person name="Heylen K."/>
            <person name="De Vos P."/>
            <person name="Vekeman B."/>
        </authorList>
    </citation>
    <scope>NUCLEOTIDE SEQUENCE [LARGE SCALE GENOMIC DNA]</scope>
    <source>
        <strain evidence="3">R-45383</strain>
    </source>
</reference>
<evidence type="ECO:0000313" key="2">
    <source>
        <dbReference type="EMBL" id="OAI17216.1"/>
    </source>
</evidence>
<protein>
    <recommendedName>
        <fullName evidence="1">Transposase IS66 C-terminal domain-containing protein</fullName>
    </recommendedName>
</protein>
<name>A0A177NGI7_9GAMM</name>
<proteinExistence type="predicted"/>
<comment type="caution">
    <text evidence="2">The sequence shown here is derived from an EMBL/GenBank/DDBJ whole genome shotgun (WGS) entry which is preliminary data.</text>
</comment>
<accession>A0A177NGI7</accession>
<dbReference type="Pfam" id="PF13817">
    <property type="entry name" value="DDE_Tnp_IS66_C"/>
    <property type="match status" value="1"/>
</dbReference>
<dbReference type="EMBL" id="LUUK01000179">
    <property type="protein sequence ID" value="OAI17216.1"/>
    <property type="molecule type" value="Genomic_DNA"/>
</dbReference>
<organism evidence="2 3">
    <name type="scientific">Methylomonas koyamae</name>
    <dbReference type="NCBI Taxonomy" id="702114"/>
    <lineage>
        <taxon>Bacteria</taxon>
        <taxon>Pseudomonadati</taxon>
        <taxon>Pseudomonadota</taxon>
        <taxon>Gammaproteobacteria</taxon>
        <taxon>Methylococcales</taxon>
        <taxon>Methylococcaceae</taxon>
        <taxon>Methylomonas</taxon>
    </lineage>
</organism>
<feature type="domain" description="Transposase IS66 C-terminal" evidence="1">
    <location>
        <begin position="17"/>
        <end position="54"/>
    </location>
</feature>
<sequence length="76" mass="8583">MFCDTVAGAQASANLYSLIETCKANRIDPYSYLVELFRLLPQAKTVEDFDALLPCNRASVRCQLIRFRFQFGGVES</sequence>
<dbReference type="Proteomes" id="UP000077628">
    <property type="component" value="Unassembled WGS sequence"/>
</dbReference>
<evidence type="ECO:0000313" key="3">
    <source>
        <dbReference type="Proteomes" id="UP000077628"/>
    </source>
</evidence>
<dbReference type="AlphaFoldDB" id="A0A177NGI7"/>
<gene>
    <name evidence="2" type="ORF">A1355_08595</name>
</gene>